<dbReference type="EMBL" id="CAJVPJ010004881">
    <property type="protein sequence ID" value="CAG8656486.1"/>
    <property type="molecule type" value="Genomic_DNA"/>
</dbReference>
<accession>A0A9N9E0X9</accession>
<dbReference type="Proteomes" id="UP000789572">
    <property type="component" value="Unassembled WGS sequence"/>
</dbReference>
<reference evidence="2" key="1">
    <citation type="submission" date="2021-06" db="EMBL/GenBank/DDBJ databases">
        <authorList>
            <person name="Kallberg Y."/>
            <person name="Tangrot J."/>
            <person name="Rosling A."/>
        </authorList>
    </citation>
    <scope>NUCLEOTIDE SEQUENCE</scope>
    <source>
        <strain evidence="2">IA702</strain>
    </source>
</reference>
<sequence>QPIHILNMIMEEAQEKNKEAWILLQDIKKAFNSVPLETYGLTEEITAGDGIDQGEVISPLIWRLFYDPLLEKIQDDKILGYTVEQEMSERMCNTSVTKYRQAAIAYADDTTWIANSKEQLLRTLEITEEFFKANDIEINGSKSKLVVMNTRCREEEREIIFGQSKIVEEPKNKIVRSLGIWLNSRMREALICKKAKGIVSQTVKDLRYKKMTMSQIVYINNTVIIPKLGYLLQLTKMSEKMLDKIHQPLICLAKHKCNMMKTSNNCTIEHKDLGNCKPLSQEIVTKQISSLFSRLNRKDSLDDLTRLRIAQECQKAGLTADIWNSERKPEEKKYWKNNLACRTIIRAKEIGISIKTENCLWKVYGHGEKIRDMLEM</sequence>
<evidence type="ECO:0000313" key="2">
    <source>
        <dbReference type="EMBL" id="CAG8656486.1"/>
    </source>
</evidence>
<dbReference type="Pfam" id="PF00078">
    <property type="entry name" value="RVT_1"/>
    <property type="match status" value="1"/>
</dbReference>
<feature type="non-terminal residue" evidence="2">
    <location>
        <position position="376"/>
    </location>
</feature>
<dbReference type="InterPro" id="IPR000477">
    <property type="entry name" value="RT_dom"/>
</dbReference>
<keyword evidence="3" id="KW-1185">Reference proteome</keyword>
<evidence type="ECO:0000313" key="3">
    <source>
        <dbReference type="Proteomes" id="UP000789572"/>
    </source>
</evidence>
<organism evidence="2 3">
    <name type="scientific">Paraglomus occultum</name>
    <dbReference type="NCBI Taxonomy" id="144539"/>
    <lineage>
        <taxon>Eukaryota</taxon>
        <taxon>Fungi</taxon>
        <taxon>Fungi incertae sedis</taxon>
        <taxon>Mucoromycota</taxon>
        <taxon>Glomeromycotina</taxon>
        <taxon>Glomeromycetes</taxon>
        <taxon>Paraglomerales</taxon>
        <taxon>Paraglomeraceae</taxon>
        <taxon>Paraglomus</taxon>
    </lineage>
</organism>
<feature type="domain" description="Reverse transcriptase" evidence="1">
    <location>
        <begin position="1"/>
        <end position="165"/>
    </location>
</feature>
<name>A0A9N9E0X9_9GLOM</name>
<dbReference type="PROSITE" id="PS50878">
    <property type="entry name" value="RT_POL"/>
    <property type="match status" value="1"/>
</dbReference>
<protein>
    <submittedName>
        <fullName evidence="2">3573_t:CDS:1</fullName>
    </submittedName>
</protein>
<proteinExistence type="predicted"/>
<dbReference type="AlphaFoldDB" id="A0A9N9E0X9"/>
<comment type="caution">
    <text evidence="2">The sequence shown here is derived from an EMBL/GenBank/DDBJ whole genome shotgun (WGS) entry which is preliminary data.</text>
</comment>
<gene>
    <name evidence="2" type="ORF">POCULU_LOCUS10229</name>
</gene>
<evidence type="ECO:0000259" key="1">
    <source>
        <dbReference type="PROSITE" id="PS50878"/>
    </source>
</evidence>
<dbReference type="OrthoDB" id="2444730at2759"/>